<dbReference type="EC" id="3.5.2.6" evidence="5"/>
<dbReference type="Pfam" id="PF00144">
    <property type="entry name" value="Beta-lactamase"/>
    <property type="match status" value="1"/>
</dbReference>
<evidence type="ECO:0000313" key="9">
    <source>
        <dbReference type="Proteomes" id="UP000232883"/>
    </source>
</evidence>
<dbReference type="KEGG" id="spir:CWM47_03935"/>
<feature type="transmembrane region" description="Helical" evidence="6">
    <location>
        <begin position="40"/>
        <end position="59"/>
    </location>
</feature>
<comment type="similarity">
    <text evidence="2 5">Belongs to the class-C beta-lactamase family.</text>
</comment>
<dbReference type="Proteomes" id="UP000232883">
    <property type="component" value="Chromosome"/>
</dbReference>
<dbReference type="EMBL" id="CP025096">
    <property type="protein sequence ID" value="AUD01048.1"/>
    <property type="molecule type" value="Genomic_DNA"/>
</dbReference>
<comment type="catalytic activity">
    <reaction evidence="1 5">
        <text>a beta-lactam + H2O = a substituted beta-amino acid</text>
        <dbReference type="Rhea" id="RHEA:20401"/>
        <dbReference type="ChEBI" id="CHEBI:15377"/>
        <dbReference type="ChEBI" id="CHEBI:35627"/>
        <dbReference type="ChEBI" id="CHEBI:140347"/>
        <dbReference type="EC" id="3.5.2.6"/>
    </reaction>
</comment>
<evidence type="ECO:0000256" key="1">
    <source>
        <dbReference type="ARBA" id="ARBA00001526"/>
    </source>
</evidence>
<dbReference type="GO" id="GO:0008800">
    <property type="term" value="F:beta-lactamase activity"/>
    <property type="evidence" value="ECO:0007669"/>
    <property type="project" value="UniProtKB-UniRule"/>
</dbReference>
<evidence type="ECO:0000256" key="6">
    <source>
        <dbReference type="SAM" id="Phobius"/>
    </source>
</evidence>
<dbReference type="InterPro" id="IPR012338">
    <property type="entry name" value="Beta-lactam/transpept-like"/>
</dbReference>
<evidence type="ECO:0000256" key="2">
    <source>
        <dbReference type="ARBA" id="ARBA00007840"/>
    </source>
</evidence>
<dbReference type="PANTHER" id="PTHR46825">
    <property type="entry name" value="D-ALANYL-D-ALANINE-CARBOXYPEPTIDASE/ENDOPEPTIDASE AMPH"/>
    <property type="match status" value="1"/>
</dbReference>
<dbReference type="SUPFAM" id="SSF56601">
    <property type="entry name" value="beta-lactamase/transpeptidase-like"/>
    <property type="match status" value="1"/>
</dbReference>
<accession>A0A2K8YU16</accession>
<dbReference type="GO" id="GO:0017001">
    <property type="term" value="P:antibiotic catabolic process"/>
    <property type="evidence" value="ECO:0007669"/>
    <property type="project" value="InterPro"/>
</dbReference>
<name>A0A2K8YU16_9BACT</name>
<dbReference type="GO" id="GO:0046677">
    <property type="term" value="P:response to antibiotic"/>
    <property type="evidence" value="ECO:0007669"/>
    <property type="project" value="UniProtKB-UniRule"/>
</dbReference>
<dbReference type="InterPro" id="IPR050491">
    <property type="entry name" value="AmpC-like"/>
</dbReference>
<keyword evidence="3 5" id="KW-0378">Hydrolase</keyword>
<organism evidence="8 9">
    <name type="scientific">Spirosoma pollinicola</name>
    <dbReference type="NCBI Taxonomy" id="2057025"/>
    <lineage>
        <taxon>Bacteria</taxon>
        <taxon>Pseudomonadati</taxon>
        <taxon>Bacteroidota</taxon>
        <taxon>Cytophagia</taxon>
        <taxon>Cytophagales</taxon>
        <taxon>Cytophagaceae</taxon>
        <taxon>Spirosoma</taxon>
    </lineage>
</organism>
<dbReference type="GO" id="GO:0030288">
    <property type="term" value="C:outer membrane-bounded periplasmic space"/>
    <property type="evidence" value="ECO:0007669"/>
    <property type="project" value="InterPro"/>
</dbReference>
<gene>
    <name evidence="8" type="ORF">CWM47_03935</name>
</gene>
<dbReference type="AlphaFoldDB" id="A0A2K8YU16"/>
<evidence type="ECO:0000256" key="3">
    <source>
        <dbReference type="ARBA" id="ARBA00022801"/>
    </source>
</evidence>
<protein>
    <recommendedName>
        <fullName evidence="5">Beta-lactamase</fullName>
        <ecNumber evidence="5">3.5.2.6</ecNumber>
    </recommendedName>
</protein>
<dbReference type="InterPro" id="IPR001466">
    <property type="entry name" value="Beta-lactam-related"/>
</dbReference>
<reference evidence="8 9" key="1">
    <citation type="submission" date="2017-11" db="EMBL/GenBank/DDBJ databases">
        <title>Taxonomic description and genome sequences of Spirosoma HA7 sp. nov., isolated from pollen microhabitat of Corylus avellana.</title>
        <authorList>
            <person name="Ambika Manirajan B."/>
            <person name="Suarez C."/>
            <person name="Ratering S."/>
            <person name="Geissler-Plaum R."/>
            <person name="Cardinale M."/>
            <person name="Sylvia S."/>
        </authorList>
    </citation>
    <scope>NUCLEOTIDE SEQUENCE [LARGE SCALE GENOMIC DNA]</scope>
    <source>
        <strain evidence="8 9">HA7</strain>
    </source>
</reference>
<evidence type="ECO:0000256" key="5">
    <source>
        <dbReference type="RuleBase" id="RU361140"/>
    </source>
</evidence>
<evidence type="ECO:0000313" key="8">
    <source>
        <dbReference type="EMBL" id="AUD01048.1"/>
    </source>
</evidence>
<keyword evidence="9" id="KW-1185">Reference proteome</keyword>
<proteinExistence type="inferred from homology"/>
<dbReference type="Gene3D" id="3.40.710.10">
    <property type="entry name" value="DD-peptidase/beta-lactamase superfamily"/>
    <property type="match status" value="1"/>
</dbReference>
<keyword evidence="6" id="KW-1133">Transmembrane helix</keyword>
<dbReference type="PANTHER" id="PTHR46825:SF8">
    <property type="entry name" value="BETA-LACTAMASE-RELATED"/>
    <property type="match status" value="1"/>
</dbReference>
<dbReference type="InterPro" id="IPR001586">
    <property type="entry name" value="Beta-lactam_class-C_AS"/>
</dbReference>
<dbReference type="PROSITE" id="PS00336">
    <property type="entry name" value="BETA_LACTAMASE_C"/>
    <property type="match status" value="1"/>
</dbReference>
<feature type="domain" description="Beta-lactamase-related" evidence="7">
    <location>
        <begin position="84"/>
        <end position="380"/>
    </location>
</feature>
<evidence type="ECO:0000259" key="7">
    <source>
        <dbReference type="Pfam" id="PF00144"/>
    </source>
</evidence>
<sequence>MNNDLLMVKLAYGLFYFENETNYLLPCKLTMPCSAMKRKYSYLFITVLYLSLSSAFSFGQAVSDSVKKTIKEQVIVRIDNKLSVGTVVAFLENGKETYFVYGYGTSSNKQQLSKKSVFEIGSISKTFTSLLLADLVQKGKIKLDDPIDKYLPDSVKIPGFNGHKITFADLATHTSGLPRMPDNFNPKNPENPYIDYGPAQLYAFLKTYQLKRAVGTYEYSNLGVGLLGHTLSVISGKSYEQMLQDVICKPLSMKETSTLNSSPSLTTGYAGVTPTAHWDFDVIAGAGAIRSNVEDMMRYIKAEMGLLSSALKPAMDLTQRPIHDAGKDMKIGLGWHIRSANNDEIIWHNGGTGGYRTFAGFSKKTNKAIIILNNSGQSPDDLGFYFFNPNTKITPVKKAITLSKQILQSYVGVYQIAPGAEFDVKLDADQLLVKLSGQEFIDVYPESETRFSTGLWTQLLCFPKTKKARLTSLFYFKTAGRYQPCGNNLTYTRLIDVTGIIVMYNGKVFRCT</sequence>
<keyword evidence="4 5" id="KW-0046">Antibiotic resistance</keyword>
<keyword evidence="6" id="KW-0812">Transmembrane</keyword>
<keyword evidence="6" id="KW-0472">Membrane</keyword>
<evidence type="ECO:0000256" key="4">
    <source>
        <dbReference type="ARBA" id="ARBA00023251"/>
    </source>
</evidence>